<dbReference type="RefSeq" id="WP_177143065.1">
    <property type="nucleotide sequence ID" value="NZ_JACAPU010000001.1"/>
</dbReference>
<feature type="region of interest" description="Disordered" evidence="1">
    <location>
        <begin position="16"/>
        <end position="35"/>
    </location>
</feature>
<organism evidence="2 3">
    <name type="scientific">Pseudomonas gingeri</name>
    <dbReference type="NCBI Taxonomy" id="117681"/>
    <lineage>
        <taxon>Bacteria</taxon>
        <taxon>Pseudomonadati</taxon>
        <taxon>Pseudomonadota</taxon>
        <taxon>Gammaproteobacteria</taxon>
        <taxon>Pseudomonadales</taxon>
        <taxon>Pseudomonadaceae</taxon>
        <taxon>Pseudomonas</taxon>
    </lineage>
</organism>
<dbReference type="GO" id="GO:0003677">
    <property type="term" value="F:DNA binding"/>
    <property type="evidence" value="ECO:0007669"/>
    <property type="project" value="InterPro"/>
</dbReference>
<dbReference type="EMBL" id="JACAPU010000001">
    <property type="protein sequence ID" value="NWB45057.1"/>
    <property type="molecule type" value="Genomic_DNA"/>
</dbReference>
<name>A0A7Y8BIQ8_9PSED</name>
<accession>A0A7Y8BIQ8</accession>
<protein>
    <submittedName>
        <fullName evidence="2">Helix-turn-helix transcriptional regulator</fullName>
    </submittedName>
</protein>
<dbReference type="InterPro" id="IPR010982">
    <property type="entry name" value="Lambda_DNA-bd_dom_sf"/>
</dbReference>
<evidence type="ECO:0000313" key="2">
    <source>
        <dbReference type="EMBL" id="NWB45057.1"/>
    </source>
</evidence>
<gene>
    <name evidence="2" type="ORF">HX829_01000</name>
</gene>
<dbReference type="SUPFAM" id="SSF47413">
    <property type="entry name" value="lambda repressor-like DNA-binding domains"/>
    <property type="match status" value="1"/>
</dbReference>
<proteinExistence type="predicted"/>
<dbReference type="AlphaFoldDB" id="A0A7Y8BIQ8"/>
<dbReference type="Gene3D" id="1.10.260.40">
    <property type="entry name" value="lambda repressor-like DNA-binding domains"/>
    <property type="match status" value="1"/>
</dbReference>
<comment type="caution">
    <text evidence="2">The sequence shown here is derived from an EMBL/GenBank/DDBJ whole genome shotgun (WGS) entry which is preliminary data.</text>
</comment>
<sequence length="226" mass="24536">MNLQIDSGWTSDWGGDAVLPASWEKPEQNPRNATSTINPRLVMPLAALMVTCPATEATQAVCERAVLPVSSGQGAPRRLRFANWIAVAPSPVTIPDLTPSLVEGLRNRFGFSDNSLGEIFGVSRQTVYNWRSKKTTADSPERIRALAESLSRIDDSDAPYIQRAIFYPSADGRLIQDVLTDDGWAAGGQEAVDALVQELAAKAQQLSVRDQKTLARLNKSNPNSMG</sequence>
<dbReference type="Proteomes" id="UP000582981">
    <property type="component" value="Unassembled WGS sequence"/>
</dbReference>
<evidence type="ECO:0000313" key="3">
    <source>
        <dbReference type="Proteomes" id="UP000582981"/>
    </source>
</evidence>
<evidence type="ECO:0000256" key="1">
    <source>
        <dbReference type="SAM" id="MobiDB-lite"/>
    </source>
</evidence>
<reference evidence="2 3" key="1">
    <citation type="submission" date="2020-04" db="EMBL/GenBank/DDBJ databases">
        <title>Molecular characterization of pseudomonads from Agaricus bisporus reveal novel blotch 2 pathogens in Western Europe.</title>
        <authorList>
            <person name="Taparia T."/>
            <person name="Krijger M."/>
            <person name="Haynes E."/>
            <person name="Elpinstone J.G."/>
            <person name="Noble R."/>
            <person name="Van Der Wolf J."/>
        </authorList>
    </citation>
    <scope>NUCLEOTIDE SEQUENCE [LARGE SCALE GENOMIC DNA]</scope>
    <source>
        <strain evidence="2 3">F1001</strain>
    </source>
</reference>